<accession>A0A1K1LFF2</accession>
<proteinExistence type="predicted"/>
<dbReference type="AlphaFoldDB" id="A0A1K1LFF2"/>
<dbReference type="KEGG" id="dpg:DESPIGER_1602"/>
<organism evidence="1 2">
    <name type="scientific">Desulfovibrio piger</name>
    <dbReference type="NCBI Taxonomy" id="901"/>
    <lineage>
        <taxon>Bacteria</taxon>
        <taxon>Pseudomonadati</taxon>
        <taxon>Thermodesulfobacteriota</taxon>
        <taxon>Desulfovibrionia</taxon>
        <taxon>Desulfovibrionales</taxon>
        <taxon>Desulfovibrionaceae</taxon>
        <taxon>Desulfovibrio</taxon>
    </lineage>
</organism>
<sequence>MCAEDTAKCSHVKPAPAPYGLRKSLFRRLDRAAGLGYNI</sequence>
<evidence type="ECO:0000313" key="1">
    <source>
        <dbReference type="EMBL" id="SFV73439.1"/>
    </source>
</evidence>
<name>A0A1K1LFF2_9BACT</name>
<reference evidence="2" key="1">
    <citation type="submission" date="2016-10" db="EMBL/GenBank/DDBJ databases">
        <authorList>
            <person name="Wegmann U."/>
        </authorList>
    </citation>
    <scope>NUCLEOTIDE SEQUENCE [LARGE SCALE GENOMIC DNA]</scope>
</reference>
<dbReference type="Proteomes" id="UP000186323">
    <property type="component" value="Chromosome I"/>
</dbReference>
<gene>
    <name evidence="1" type="ORF">DESPIGER_1602</name>
</gene>
<dbReference type="EMBL" id="LT630450">
    <property type="protein sequence ID" value="SFV73439.1"/>
    <property type="molecule type" value="Genomic_DNA"/>
</dbReference>
<protein>
    <submittedName>
        <fullName evidence="1">Uncharacterized protein</fullName>
    </submittedName>
</protein>
<evidence type="ECO:0000313" key="2">
    <source>
        <dbReference type="Proteomes" id="UP000186323"/>
    </source>
</evidence>
<keyword evidence="2" id="KW-1185">Reference proteome</keyword>